<gene>
    <name evidence="1" type="ORF">ACD_3C00211G0001</name>
</gene>
<sequence length="50" mass="6250">WLEYRLAMAGVTSSSLVIRSNEKNEKYKIENRKYWYFYNFQKVIRKIKTR</sequence>
<comment type="caution">
    <text evidence="1">The sequence shown here is derived from an EMBL/GenBank/DDBJ whole genome shotgun (WGS) entry which is preliminary data.</text>
</comment>
<dbReference type="EMBL" id="AMFJ01000485">
    <property type="protein sequence ID" value="EKE27409.1"/>
    <property type="molecule type" value="Genomic_DNA"/>
</dbReference>
<evidence type="ECO:0000313" key="1">
    <source>
        <dbReference type="EMBL" id="EKE27409.1"/>
    </source>
</evidence>
<name>K2GB45_9BACT</name>
<feature type="non-terminal residue" evidence="1">
    <location>
        <position position="1"/>
    </location>
</feature>
<accession>K2GB45</accession>
<reference evidence="1" key="1">
    <citation type="journal article" date="2012" name="Science">
        <title>Fermentation, hydrogen, and sulfur metabolism in multiple uncultivated bacterial phyla.</title>
        <authorList>
            <person name="Wrighton K.C."/>
            <person name="Thomas B.C."/>
            <person name="Sharon I."/>
            <person name="Miller C.S."/>
            <person name="Castelle C.J."/>
            <person name="VerBerkmoes N.C."/>
            <person name="Wilkins M.J."/>
            <person name="Hettich R.L."/>
            <person name="Lipton M.S."/>
            <person name="Williams K.H."/>
            <person name="Long P.E."/>
            <person name="Banfield J.F."/>
        </authorList>
    </citation>
    <scope>NUCLEOTIDE SEQUENCE [LARGE SCALE GENOMIC DNA]</scope>
</reference>
<protein>
    <submittedName>
        <fullName evidence="1">Uncharacterized protein</fullName>
    </submittedName>
</protein>
<dbReference type="AlphaFoldDB" id="K2GB45"/>
<proteinExistence type="predicted"/>
<organism evidence="1">
    <name type="scientific">uncultured bacterium</name>
    <name type="common">gcode 4</name>
    <dbReference type="NCBI Taxonomy" id="1234023"/>
    <lineage>
        <taxon>Bacteria</taxon>
        <taxon>environmental samples</taxon>
    </lineage>
</organism>